<dbReference type="CDD" id="cd02042">
    <property type="entry name" value="ParAB_family"/>
    <property type="match status" value="1"/>
</dbReference>
<reference evidence="2" key="2">
    <citation type="submission" date="2020-08" db="EMBL/GenBank/DDBJ databases">
        <authorList>
            <person name="Chen M."/>
            <person name="Teng W."/>
            <person name="Zhao L."/>
            <person name="Hu C."/>
            <person name="Zhou Y."/>
            <person name="Han B."/>
            <person name="Song L."/>
            <person name="Shu W."/>
        </authorList>
    </citation>
    <scope>NUCLEOTIDE SEQUENCE</scope>
    <source>
        <strain evidence="2">FACHB-1375</strain>
    </source>
</reference>
<evidence type="ECO:0000313" key="2">
    <source>
        <dbReference type="EMBL" id="MBD2186497.1"/>
    </source>
</evidence>
<dbReference type="EMBL" id="JACJPW010000220">
    <property type="protein sequence ID" value="MBD2186497.1"/>
    <property type="molecule type" value="Genomic_DNA"/>
</dbReference>
<dbReference type="InterPro" id="IPR027417">
    <property type="entry name" value="P-loop_NTPase"/>
</dbReference>
<sequence>MPKQKIVIGILANAGGVGKTTLAVHLAYEICKRGQTVALIDLDPQRALDVFCGLPSAEAENSVVRVLGKDFDGNWPLVSAWSDPNIEVCQGHPTMAQVANDLVIRRRGEYVLADRLKSHPLRHDVIILDCPATIGIICENAIAASTGLLVPIQLEMKSVSGVADLVQWLIGIADDLMLDPHPPILGLIPSLYDNSRAIHRQYLQQLPEVAEQLRVKLYPQIRDSSEFKNSSANGLPLQKYRPAHQACKDFKTIADDIVTLVRKGKL</sequence>
<keyword evidence="3" id="KW-1185">Reference proteome</keyword>
<protein>
    <submittedName>
        <fullName evidence="2">ParA family protein</fullName>
    </submittedName>
</protein>
<feature type="domain" description="AAA" evidence="1">
    <location>
        <begin position="7"/>
        <end position="169"/>
    </location>
</feature>
<dbReference type="InterPro" id="IPR050678">
    <property type="entry name" value="DNA_Partitioning_ATPase"/>
</dbReference>
<dbReference type="SUPFAM" id="SSF52540">
    <property type="entry name" value="P-loop containing nucleoside triphosphate hydrolases"/>
    <property type="match status" value="1"/>
</dbReference>
<evidence type="ECO:0000259" key="1">
    <source>
        <dbReference type="Pfam" id="PF13614"/>
    </source>
</evidence>
<dbReference type="PANTHER" id="PTHR13696:SF99">
    <property type="entry name" value="COBYRINIC ACID AC-DIAMIDE SYNTHASE"/>
    <property type="match status" value="1"/>
</dbReference>
<proteinExistence type="predicted"/>
<dbReference type="InterPro" id="IPR025669">
    <property type="entry name" value="AAA_dom"/>
</dbReference>
<dbReference type="AlphaFoldDB" id="A0A926VM75"/>
<gene>
    <name evidence="2" type="ORF">H6G03_36530</name>
</gene>
<dbReference type="Pfam" id="PF13614">
    <property type="entry name" value="AAA_31"/>
    <property type="match status" value="1"/>
</dbReference>
<name>A0A926VM75_9CYAN</name>
<organism evidence="2 3">
    <name type="scientific">Aerosakkonema funiforme FACHB-1375</name>
    <dbReference type="NCBI Taxonomy" id="2949571"/>
    <lineage>
        <taxon>Bacteria</taxon>
        <taxon>Bacillati</taxon>
        <taxon>Cyanobacteriota</taxon>
        <taxon>Cyanophyceae</taxon>
        <taxon>Oscillatoriophycideae</taxon>
        <taxon>Aerosakkonematales</taxon>
        <taxon>Aerosakkonemataceae</taxon>
        <taxon>Aerosakkonema</taxon>
    </lineage>
</organism>
<dbReference type="PANTHER" id="PTHR13696">
    <property type="entry name" value="P-LOOP CONTAINING NUCLEOSIDE TRIPHOSPHATE HYDROLASE"/>
    <property type="match status" value="1"/>
</dbReference>
<evidence type="ECO:0000313" key="3">
    <source>
        <dbReference type="Proteomes" id="UP000641646"/>
    </source>
</evidence>
<dbReference type="RefSeq" id="WP_190475890.1">
    <property type="nucleotide sequence ID" value="NZ_JACJPW010000220.1"/>
</dbReference>
<comment type="caution">
    <text evidence="2">The sequence shown here is derived from an EMBL/GenBank/DDBJ whole genome shotgun (WGS) entry which is preliminary data.</text>
</comment>
<accession>A0A926VM75</accession>
<dbReference type="Gene3D" id="3.40.50.300">
    <property type="entry name" value="P-loop containing nucleotide triphosphate hydrolases"/>
    <property type="match status" value="1"/>
</dbReference>
<reference evidence="2" key="1">
    <citation type="journal article" date="2015" name="ISME J.">
        <title>Draft Genome Sequence of Streptomyces incarnatus NRRL8089, which Produces the Nucleoside Antibiotic Sinefungin.</title>
        <authorList>
            <person name="Oshima K."/>
            <person name="Hattori M."/>
            <person name="Shimizu H."/>
            <person name="Fukuda K."/>
            <person name="Nemoto M."/>
            <person name="Inagaki K."/>
            <person name="Tamura T."/>
        </authorList>
    </citation>
    <scope>NUCLEOTIDE SEQUENCE</scope>
    <source>
        <strain evidence="2">FACHB-1375</strain>
    </source>
</reference>
<dbReference type="Proteomes" id="UP000641646">
    <property type="component" value="Unassembled WGS sequence"/>
</dbReference>